<feature type="signal peptide" evidence="2">
    <location>
        <begin position="1"/>
        <end position="31"/>
    </location>
</feature>
<evidence type="ECO:0000259" key="3">
    <source>
        <dbReference type="PROSITE" id="PS51272"/>
    </source>
</evidence>
<dbReference type="InterPro" id="IPR001119">
    <property type="entry name" value="SLH_dom"/>
</dbReference>
<gene>
    <name evidence="4" type="ORF">QWT69_02660</name>
</gene>
<reference evidence="4 5" key="1">
    <citation type="submission" date="2023-06" db="EMBL/GenBank/DDBJ databases">
        <title>Sporosarcina sp. nov., isolated from Korean tranditional fermented seafood 'Jeotgal'.</title>
        <authorList>
            <person name="Yang A.I."/>
            <person name="Shin N.-R."/>
        </authorList>
    </citation>
    <scope>NUCLEOTIDE SEQUENCE [LARGE SCALE GENOMIC DNA]</scope>
    <source>
        <strain evidence="4 5">T2O-4</strain>
    </source>
</reference>
<accession>A0ABZ0L652</accession>
<dbReference type="InterPro" id="IPR014755">
    <property type="entry name" value="Cu-Rt/internalin_Ig-like"/>
</dbReference>
<dbReference type="RefSeq" id="WP_317968707.1">
    <property type="nucleotide sequence ID" value="NZ_CP129118.1"/>
</dbReference>
<dbReference type="InterPro" id="IPR032812">
    <property type="entry name" value="SbsA_Ig"/>
</dbReference>
<dbReference type="PROSITE" id="PS51272">
    <property type="entry name" value="SLH"/>
    <property type="match status" value="2"/>
</dbReference>
<keyword evidence="1 2" id="KW-0732">Signal</keyword>
<sequence length="1224" mass="128053">MANQPTKYRKFIVGAASAALVASAVAPVASAKDFKDTKGNTHEAAIDALSDAGIITGYEDGTFKPNKTLTRSDVVKMMGKWLVSLGHEVPEDYKTNPRFADQTAKTNDELLKYSALVKDHGVFNGYENGSLGATEDITRENMAIVLVRAYDSINDTDLVAFVAEQEFKKDVTDRATAKAEARPYIDVLDFFDITNPAAPQFNPKATTTRGQFASFLDKTSKVETEAPEEEVVTATKVESVSATNLKEIVVAFDGTVDKASAENLGSYNLKLDTSNVALKSARLQEDGKTVVLTLDATPLDNQEEYTLTVTNVKSSDKKVNVSAKDFAFTPVDAALPTVVSVEGLGNKAIKVTFSEPVKVNSTVAGTFKLDDKVVSGILSGNGTRTVIIELFNTMTTGKHTLAINNQVEDFAGYDLVATSVEFDVVEDVTAPTVVEVKDVTLESATVVFSEDVKDAEALKGSNYYWMNGSTKHAADATVEKIDGKTFKLTFSGNNKLPAVAIDLYVTNVVDYSGNKIAADTKVTISPVIDQTRPEVVSAVFADTNDKLTLTFNKNINPSTFKATNVVLKDEDGKVVTGYGYTVSESGSSSRTLTVNFSEALDPGTYTFELTGIQDTTTLKNTALPIVETLEVANVSKPKVTSVTGDKNVYFVNFNAAMDISSDASVLNPENYYVKYVQSGVTRTGKLPASTNITPINGNRGVIITLPASVSSLEEITIQGVKGANGVYLDGFSVKYGDSTNPIVNTFDIDRVNATAKDTLLVKFNQPVASVDRLLLSVGSLTVTDAEIQADNTVVKLTLSGKLDTDATGATLTYSANAFKSLSDRTVTGTSETVLDSIAPEVKKDSDGKITVATTGTSTTPGIFVDAANEKITINFQEAVKAKNIADVRDNFKLYLPNGLALEYGVDFKIDSTTATDLVRTAGTSSIVLDLSDATYDGALNVQFDNTNANIVDADAYKTNGTANTALAAAGFDTRTSGSTTGTINTGVAPTITTAVYNAGGTGSPAQPEVKATANVDFGTDASGDTDALKLTSKLTGTSGNGLVVKFVNAIDNAATTVNVVGGELVVELADDGSAGTPGAITATTAQVVTAINAATGANSVVSAALVGDGSATAATATATTAGGINAAPEVPAGTTTLVLTFSEAMNIASLDAANEIVIKNSGGTAVRSLGTNPTFVWNTAKTILTITPGASHDVVSGDVITSTTAKDASGNAVDLTNSADKVLN</sequence>
<organism evidence="4 5">
    <name type="scientific">Sporosarcina oncorhynchi</name>
    <dbReference type="NCBI Taxonomy" id="3056444"/>
    <lineage>
        <taxon>Bacteria</taxon>
        <taxon>Bacillati</taxon>
        <taxon>Bacillota</taxon>
        <taxon>Bacilli</taxon>
        <taxon>Bacillales</taxon>
        <taxon>Caryophanaceae</taxon>
        <taxon>Sporosarcina</taxon>
    </lineage>
</organism>
<feature type="chain" id="PRO_5046448901" evidence="2">
    <location>
        <begin position="32"/>
        <end position="1224"/>
    </location>
</feature>
<dbReference type="Pfam" id="PF13205">
    <property type="entry name" value="Big_5"/>
    <property type="match status" value="1"/>
</dbReference>
<evidence type="ECO:0000313" key="4">
    <source>
        <dbReference type="EMBL" id="WOV88041.1"/>
    </source>
</evidence>
<evidence type="ECO:0000313" key="5">
    <source>
        <dbReference type="Proteomes" id="UP001303902"/>
    </source>
</evidence>
<dbReference type="Pfam" id="PF00395">
    <property type="entry name" value="SLH"/>
    <property type="match status" value="1"/>
</dbReference>
<feature type="domain" description="SLH" evidence="3">
    <location>
        <begin position="29"/>
        <end position="92"/>
    </location>
</feature>
<dbReference type="Gene3D" id="2.60.40.1220">
    <property type="match status" value="6"/>
</dbReference>
<dbReference type="EMBL" id="CP129118">
    <property type="protein sequence ID" value="WOV88041.1"/>
    <property type="molecule type" value="Genomic_DNA"/>
</dbReference>
<dbReference type="Proteomes" id="UP001303902">
    <property type="component" value="Chromosome"/>
</dbReference>
<feature type="domain" description="SLH" evidence="3">
    <location>
        <begin position="94"/>
        <end position="160"/>
    </location>
</feature>
<evidence type="ECO:0000256" key="2">
    <source>
        <dbReference type="SAM" id="SignalP"/>
    </source>
</evidence>
<keyword evidence="5" id="KW-1185">Reference proteome</keyword>
<name>A0ABZ0L652_9BACL</name>
<evidence type="ECO:0000256" key="1">
    <source>
        <dbReference type="ARBA" id="ARBA00022729"/>
    </source>
</evidence>
<protein>
    <submittedName>
        <fullName evidence="4">S-layer homology domain-containing protein</fullName>
    </submittedName>
</protein>
<proteinExistence type="predicted"/>